<reference evidence="1 2" key="1">
    <citation type="journal article" date="2020" name="Microb. Ecol.">
        <title>Ecogenomics of the Marine Benthic Filamentous Cyanobacterium Adonisia.</title>
        <authorList>
            <person name="Walter J.M."/>
            <person name="Coutinho F.H."/>
            <person name="Leomil L."/>
            <person name="Hargreaves P.I."/>
            <person name="Campeao M.E."/>
            <person name="Vieira V.V."/>
            <person name="Silva B.S."/>
            <person name="Fistarol G.O."/>
            <person name="Salomon P.S."/>
            <person name="Sawabe T."/>
            <person name="Mino S."/>
            <person name="Hosokawa M."/>
            <person name="Miyashita H."/>
            <person name="Maruyama F."/>
            <person name="van Verk M.C."/>
            <person name="Dutilh B.E."/>
            <person name="Thompson C.C."/>
            <person name="Thompson F.L."/>
        </authorList>
    </citation>
    <scope>NUCLEOTIDE SEQUENCE [LARGE SCALE GENOMIC DNA]</scope>
    <source>
        <strain evidence="1 2">CCMR0081</strain>
    </source>
</reference>
<accession>A0A6M0RXG5</accession>
<sequence>MDFDTKQTVRQFVLGIGALGIVLAPGSTEVAAETLANHQEVEFAAGNAVNVKQEPSAPSEFARYESAKFSVDYPREWQIASQEDNGVAIVSIADGVNMPIRTDIVMLREDPQTAVPQKLDQIVADAVAVQRYSLVAIDGQSGFRIWYEPEAGQQALITFVGYGNEQTVVLSSQYSQVEDAEVLVTQIHDSFVNHSIARAAKPEQ</sequence>
<comment type="caution">
    <text evidence="1">The sequence shown here is derived from an EMBL/GenBank/DDBJ whole genome shotgun (WGS) entry which is preliminary data.</text>
</comment>
<dbReference type="Proteomes" id="UP000481033">
    <property type="component" value="Unassembled WGS sequence"/>
</dbReference>
<evidence type="ECO:0000313" key="2">
    <source>
        <dbReference type="Proteomes" id="UP000481033"/>
    </source>
</evidence>
<dbReference type="EMBL" id="QXHD01000004">
    <property type="protein sequence ID" value="NEZ60573.1"/>
    <property type="molecule type" value="Genomic_DNA"/>
</dbReference>
<evidence type="ECO:0008006" key="3">
    <source>
        <dbReference type="Google" id="ProtNLM"/>
    </source>
</evidence>
<evidence type="ECO:0000313" key="1">
    <source>
        <dbReference type="EMBL" id="NEZ60573.1"/>
    </source>
</evidence>
<keyword evidence="2" id="KW-1185">Reference proteome</keyword>
<dbReference type="AlphaFoldDB" id="A0A6M0RXG5"/>
<organism evidence="1 2">
    <name type="scientific">Adonisia turfae CCMR0081</name>
    <dbReference type="NCBI Taxonomy" id="2292702"/>
    <lineage>
        <taxon>Bacteria</taxon>
        <taxon>Bacillati</taxon>
        <taxon>Cyanobacteriota</taxon>
        <taxon>Adonisia</taxon>
        <taxon>Adonisia turfae</taxon>
    </lineage>
</organism>
<protein>
    <recommendedName>
        <fullName evidence="3">PsbP C-terminal domain-containing protein</fullName>
    </recommendedName>
</protein>
<dbReference type="RefSeq" id="WP_163662000.1">
    <property type="nucleotide sequence ID" value="NZ_QXHD01000004.1"/>
</dbReference>
<gene>
    <name evidence="1" type="ORF">DXZ20_34030</name>
</gene>
<name>A0A6M0RXG5_9CYAN</name>
<proteinExistence type="predicted"/>